<organism evidence="2 3">
    <name type="scientific">Panaeolus cyanescens</name>
    <dbReference type="NCBI Taxonomy" id="181874"/>
    <lineage>
        <taxon>Eukaryota</taxon>
        <taxon>Fungi</taxon>
        <taxon>Dikarya</taxon>
        <taxon>Basidiomycota</taxon>
        <taxon>Agaricomycotina</taxon>
        <taxon>Agaricomycetes</taxon>
        <taxon>Agaricomycetidae</taxon>
        <taxon>Agaricales</taxon>
        <taxon>Agaricineae</taxon>
        <taxon>Galeropsidaceae</taxon>
        <taxon>Panaeolus</taxon>
    </lineage>
</organism>
<dbReference type="GO" id="GO:0016810">
    <property type="term" value="F:hydrolase activity, acting on carbon-nitrogen (but not peptide) bonds"/>
    <property type="evidence" value="ECO:0007669"/>
    <property type="project" value="InterPro"/>
</dbReference>
<dbReference type="SUPFAM" id="SSF51556">
    <property type="entry name" value="Metallo-dependent hydrolases"/>
    <property type="match status" value="1"/>
</dbReference>
<dbReference type="Proteomes" id="UP000284842">
    <property type="component" value="Unassembled WGS sequence"/>
</dbReference>
<reference evidence="2 3" key="1">
    <citation type="journal article" date="2018" name="Evol. Lett.">
        <title>Horizontal gene cluster transfer increased hallucinogenic mushroom diversity.</title>
        <authorList>
            <person name="Reynolds H.T."/>
            <person name="Vijayakumar V."/>
            <person name="Gluck-Thaler E."/>
            <person name="Korotkin H.B."/>
            <person name="Matheny P.B."/>
            <person name="Slot J.C."/>
        </authorList>
    </citation>
    <scope>NUCLEOTIDE SEQUENCE [LARGE SCALE GENOMIC DNA]</scope>
    <source>
        <strain evidence="2 3">2629</strain>
    </source>
</reference>
<dbReference type="InterPro" id="IPR013108">
    <property type="entry name" value="Amidohydro_3"/>
</dbReference>
<protein>
    <recommendedName>
        <fullName evidence="1">Amidohydrolase 3 domain-containing protein</fullName>
    </recommendedName>
</protein>
<proteinExistence type="predicted"/>
<dbReference type="SUPFAM" id="SSF51338">
    <property type="entry name" value="Composite domain of metallo-dependent hydrolases"/>
    <property type="match status" value="1"/>
</dbReference>
<dbReference type="EMBL" id="NHTK01005795">
    <property type="protein sequence ID" value="PPQ73805.1"/>
    <property type="molecule type" value="Genomic_DNA"/>
</dbReference>
<gene>
    <name evidence="2" type="ORF">CVT24_007257</name>
</gene>
<dbReference type="AlphaFoldDB" id="A0A409W5Q1"/>
<accession>A0A409W5Q1</accession>
<dbReference type="STRING" id="181874.A0A409W5Q1"/>
<evidence type="ECO:0000313" key="2">
    <source>
        <dbReference type="EMBL" id="PPQ73805.1"/>
    </source>
</evidence>
<comment type="caution">
    <text evidence="2">The sequence shown here is derived from an EMBL/GenBank/DDBJ whole genome shotgun (WGS) entry which is preliminary data.</text>
</comment>
<dbReference type="CDD" id="cd01300">
    <property type="entry name" value="YtcJ_like"/>
    <property type="match status" value="1"/>
</dbReference>
<sequence>MEKDKNQKRRTQEEVVRSQIHARSAWRKTYLRLFLLGYGAYKLCAPWVQSASTSYILCSSEGRIYTVDEHKPTAECIGVQNGRVLGVGELDDVSELYNPFNDLSAVFQLQADSMALRTVRAVETSPVGSWIKRAVSPKVTNIKPGSSIVPGLTDAHAHIIENGYMLQLPLMGCQSVQEVVDRIKAYILSHPDVHNDKSKWIGGMGWDQTKWESKQFPTAADLDKDPLLHGRLIALNRVDGHARWVSPAVLEKMGELPEEVDGGLIVRDADGKPTGVFVDNAMELINMPPWSEEQVQEFFELTMKQALSYGLTSIHDADTKLDHIHFFKKMAEQGNLPNRIYMLGNIPSDEYWGNQLPRMINHGKDGRLNLRGIKLYADGALGSWGAALLEPYSDDPETSGMMLSSPATIEKLVRQFWKDGWQTAIHCIGDRANREILNIYEKLLNENATLTGSDILSLTDAKRPRIEHAQIFEKSDLERIGKLGVIASVQPTHATSDMWYAETRLGSERIKGAYAYQTLLKVSPRGVLPLGSDFPIEGVNPLLGFYASTARLSPDGNSPHGPKGWYMNEALSRTQALKGMTLDAAYAAFAENEIGSLVKGKKADFVILDRDIMDEEQTPLSKILDTKVLATVVDGAVVYGSL</sequence>
<feature type="domain" description="Amidohydrolase 3" evidence="1">
    <location>
        <begin position="147"/>
        <end position="639"/>
    </location>
</feature>
<dbReference type="OrthoDB" id="3501663at2759"/>
<dbReference type="Gene3D" id="3.20.20.140">
    <property type="entry name" value="Metal-dependent hydrolases"/>
    <property type="match status" value="1"/>
</dbReference>
<evidence type="ECO:0000259" key="1">
    <source>
        <dbReference type="Pfam" id="PF07969"/>
    </source>
</evidence>
<keyword evidence="3" id="KW-1185">Reference proteome</keyword>
<dbReference type="Pfam" id="PF07969">
    <property type="entry name" value="Amidohydro_3"/>
    <property type="match status" value="1"/>
</dbReference>
<dbReference type="InterPro" id="IPR033932">
    <property type="entry name" value="YtcJ-like"/>
</dbReference>
<dbReference type="Gene3D" id="3.10.310.70">
    <property type="match status" value="1"/>
</dbReference>
<dbReference type="PANTHER" id="PTHR22642">
    <property type="entry name" value="IMIDAZOLONEPROPIONASE"/>
    <property type="match status" value="1"/>
</dbReference>
<dbReference type="Gene3D" id="2.30.40.10">
    <property type="entry name" value="Urease, subunit C, domain 1"/>
    <property type="match status" value="2"/>
</dbReference>
<evidence type="ECO:0000313" key="3">
    <source>
        <dbReference type="Proteomes" id="UP000284842"/>
    </source>
</evidence>
<dbReference type="InterPro" id="IPR032466">
    <property type="entry name" value="Metal_Hydrolase"/>
</dbReference>
<dbReference type="PANTHER" id="PTHR22642:SF2">
    <property type="entry name" value="PROTEIN LONG AFTER FAR-RED 3"/>
    <property type="match status" value="1"/>
</dbReference>
<name>A0A409W5Q1_9AGAR</name>
<dbReference type="InterPro" id="IPR011059">
    <property type="entry name" value="Metal-dep_hydrolase_composite"/>
</dbReference>
<dbReference type="InParanoid" id="A0A409W5Q1"/>